<keyword evidence="2" id="KW-1133">Transmembrane helix</keyword>
<comment type="caution">
    <text evidence="3">The sequence shown here is derived from an EMBL/GenBank/DDBJ whole genome shotgun (WGS) entry which is preliminary data.</text>
</comment>
<evidence type="ECO:0000256" key="1">
    <source>
        <dbReference type="SAM" id="MobiDB-lite"/>
    </source>
</evidence>
<dbReference type="NCBIfam" id="TIGR00261">
    <property type="entry name" value="traB"/>
    <property type="match status" value="1"/>
</dbReference>
<feature type="compositionally biased region" description="Basic residues" evidence="1">
    <location>
        <begin position="1"/>
        <end position="18"/>
    </location>
</feature>
<dbReference type="AlphaFoldDB" id="A0A833H1Y2"/>
<feature type="transmembrane region" description="Helical" evidence="2">
    <location>
        <begin position="333"/>
        <end position="357"/>
    </location>
</feature>
<evidence type="ECO:0000313" key="4">
    <source>
        <dbReference type="Proteomes" id="UP000460298"/>
    </source>
</evidence>
<name>A0A833H1Y2_9LEPT</name>
<dbReference type="CDD" id="cd14726">
    <property type="entry name" value="TraB_PrgY-like"/>
    <property type="match status" value="1"/>
</dbReference>
<gene>
    <name evidence="3" type="ORF">F9K24_10105</name>
</gene>
<organism evidence="3 4">
    <name type="scientific">Leptonema illini</name>
    <dbReference type="NCBI Taxonomy" id="183"/>
    <lineage>
        <taxon>Bacteria</taxon>
        <taxon>Pseudomonadati</taxon>
        <taxon>Spirochaetota</taxon>
        <taxon>Spirochaetia</taxon>
        <taxon>Leptospirales</taxon>
        <taxon>Leptospiraceae</taxon>
        <taxon>Leptonema</taxon>
    </lineage>
</organism>
<evidence type="ECO:0000256" key="2">
    <source>
        <dbReference type="SAM" id="Phobius"/>
    </source>
</evidence>
<dbReference type="InterPro" id="IPR002816">
    <property type="entry name" value="TraB/PrgY/GumN_fam"/>
</dbReference>
<dbReference type="Pfam" id="PF01963">
    <property type="entry name" value="TraB_PrgY_gumN"/>
    <property type="match status" value="1"/>
</dbReference>
<dbReference type="PANTHER" id="PTHR21530:SF7">
    <property type="entry name" value="TRAB DOMAIN-CONTAINING PROTEIN"/>
    <property type="match status" value="1"/>
</dbReference>
<dbReference type="EMBL" id="WBUI01000008">
    <property type="protein sequence ID" value="KAB2932723.1"/>
    <property type="molecule type" value="Genomic_DNA"/>
</dbReference>
<dbReference type="PANTHER" id="PTHR21530">
    <property type="entry name" value="PHEROMONE SHUTDOWN PROTEIN"/>
    <property type="match status" value="1"/>
</dbReference>
<feature type="region of interest" description="Disordered" evidence="1">
    <location>
        <begin position="1"/>
        <end position="25"/>
    </location>
</feature>
<sequence length="442" mass="49808">MASIAKKKTTPAKKKATPPRKSSVTGVKGPYEILTVGTDEVFVLGTAHISRSSVEDVEQAIAKWKPDVVCVELCRPRHEALLDPDRWKKMDLTKVIREKKLALLASNLILSSFQKKIGDQTGVRPGEEMRRASELAREKGLELVFIDREIRTTLSRAWAKVGFFSKMWLSSYLLTSLLVKEEVSAEEVEEMKQKDVLEDLFSNLPRQYQSVKEVILDERDAYLAENTRRVALSHAEVERHDHETKSSSKKKRRILSVVGAGHLPGILRTLKENRPVDLVELRTIPKPRPWRNLFIWIGTSVFVFLVMAYITLGGKEAAEQALLAWVVARSAGAGIGAVLSGAHPLTILTTIVMAPIYPVIPGSKLWMFSALVEVWRRKPRVEDFENIAADTETASGLFRSLYKNRVVHLFWVTFLVSMGLTIGNLEILRRILTGIFTQLGWM</sequence>
<feature type="transmembrane region" description="Helical" evidence="2">
    <location>
        <begin position="290"/>
        <end position="312"/>
    </location>
</feature>
<proteinExistence type="predicted"/>
<evidence type="ECO:0000313" key="3">
    <source>
        <dbReference type="EMBL" id="KAB2932723.1"/>
    </source>
</evidence>
<feature type="transmembrane region" description="Helical" evidence="2">
    <location>
        <begin position="406"/>
        <end position="425"/>
    </location>
</feature>
<protein>
    <submittedName>
        <fullName evidence="3">TraB/GumN family protein</fullName>
    </submittedName>
</protein>
<reference evidence="3 4" key="1">
    <citation type="submission" date="2019-10" db="EMBL/GenBank/DDBJ databases">
        <title>Extracellular Electron Transfer in a Candidatus Methanoperedens spp. Enrichment Culture.</title>
        <authorList>
            <person name="Berger S."/>
            <person name="Rangel Shaw D."/>
            <person name="Berben T."/>
            <person name="In 'T Zandt M."/>
            <person name="Frank J."/>
            <person name="Reimann J."/>
            <person name="Jetten M.S.M."/>
            <person name="Welte C.U."/>
        </authorList>
    </citation>
    <scope>NUCLEOTIDE SEQUENCE [LARGE SCALE GENOMIC DNA]</scope>
    <source>
        <strain evidence="3">SB12</strain>
    </source>
</reference>
<dbReference type="Proteomes" id="UP000460298">
    <property type="component" value="Unassembled WGS sequence"/>
</dbReference>
<keyword evidence="2" id="KW-0812">Transmembrane</keyword>
<keyword evidence="2" id="KW-0472">Membrane</keyword>
<accession>A0A833H1Y2</accession>
<dbReference type="InterPro" id="IPR005230">
    <property type="entry name" value="TraB_bac"/>
</dbReference>
<dbReference type="InterPro" id="IPR046345">
    <property type="entry name" value="TraB_PrgY-like"/>
</dbReference>